<dbReference type="InterPro" id="IPR016035">
    <property type="entry name" value="Acyl_Trfase/lysoPLipase"/>
</dbReference>
<evidence type="ECO:0000313" key="7">
    <source>
        <dbReference type="Proteomes" id="UP001271007"/>
    </source>
</evidence>
<keyword evidence="3" id="KW-0443">Lipid metabolism</keyword>
<dbReference type="EMBL" id="JAWDJX010000275">
    <property type="protein sequence ID" value="KAK3045412.1"/>
    <property type="molecule type" value="Genomic_DNA"/>
</dbReference>
<keyword evidence="7" id="KW-1185">Reference proteome</keyword>
<accession>A0AAJ0D464</accession>
<dbReference type="GO" id="GO:0016020">
    <property type="term" value="C:membrane"/>
    <property type="evidence" value="ECO:0007669"/>
    <property type="project" value="TreeGrafter"/>
</dbReference>
<name>A0AAJ0D464_9PEZI</name>
<feature type="short sequence motif" description="DGA/G" evidence="4">
    <location>
        <begin position="191"/>
        <end position="193"/>
    </location>
</feature>
<proteinExistence type="predicted"/>
<dbReference type="Proteomes" id="UP001271007">
    <property type="component" value="Unassembled WGS sequence"/>
</dbReference>
<comment type="caution">
    <text evidence="6">The sequence shown here is derived from an EMBL/GenBank/DDBJ whole genome shotgun (WGS) entry which is preliminary data.</text>
</comment>
<dbReference type="GO" id="GO:0019369">
    <property type="term" value="P:arachidonate metabolic process"/>
    <property type="evidence" value="ECO:0007669"/>
    <property type="project" value="TreeGrafter"/>
</dbReference>
<keyword evidence="1" id="KW-0378">Hydrolase</keyword>
<dbReference type="Gene3D" id="3.40.1090.10">
    <property type="entry name" value="Cytosolic phospholipase A2 catalytic domain"/>
    <property type="match status" value="1"/>
</dbReference>
<dbReference type="AlphaFoldDB" id="A0AAJ0D464"/>
<evidence type="ECO:0000256" key="2">
    <source>
        <dbReference type="ARBA" id="ARBA00022963"/>
    </source>
</evidence>
<evidence type="ECO:0000256" key="1">
    <source>
        <dbReference type="ARBA" id="ARBA00022801"/>
    </source>
</evidence>
<dbReference type="InterPro" id="IPR002641">
    <property type="entry name" value="PNPLA_dom"/>
</dbReference>
<keyword evidence="2" id="KW-0442">Lipid degradation</keyword>
<evidence type="ECO:0000256" key="4">
    <source>
        <dbReference type="PROSITE-ProRule" id="PRU01161"/>
    </source>
</evidence>
<sequence>MLRAIEDVLGGHMPVQMLFDLMVGSGTGAVIATALQTKGQTLDQCADMFTAICDHAYAPRPVLAPRSYLPNLKALDLVRPLREAFRSRPQYKAELLHAALRNTFTSHADLFGMPERYRPNGRVAMTSVRGVCGKMTVLANYRRPDAPGADYVFERAHEPRWEMKTWECLAATMASPRYFEPLNAHGTSYVDGGRRCNDSADLAAKEASSLWRDVVEPDVSVSLGTCQNQAATRTEASRPANPIRKWRLGQHGDIFEAERSWQHTKAASMHRLHGKGLIRLNVDLGEDPPAQDRRDELQALQNRVRRCLEEPHYRRVVEHIAHRLVATEFYLELRSQFLGEHGVPVVKGSIACRRGDGTAELRALGRVLNHLTHDGFEPYFLIRPWPGGTSFHFRVTITTKKIARMVNDAVFEQPHIPLRLEDAQRNISINLFLSAQDGLEPNGLPISDFPRGIVRLPSDEMCGNI</sequence>
<dbReference type="GO" id="GO:0047499">
    <property type="term" value="F:calcium-independent phospholipase A2 activity"/>
    <property type="evidence" value="ECO:0007669"/>
    <property type="project" value="TreeGrafter"/>
</dbReference>
<gene>
    <name evidence="6" type="ORF">LTR09_012986</name>
</gene>
<reference evidence="6" key="1">
    <citation type="submission" date="2023-04" db="EMBL/GenBank/DDBJ databases">
        <title>Black Yeasts Isolated from many extreme environments.</title>
        <authorList>
            <person name="Coleine C."/>
            <person name="Stajich J.E."/>
            <person name="Selbmann L."/>
        </authorList>
    </citation>
    <scope>NUCLEOTIDE SEQUENCE</scope>
    <source>
        <strain evidence="6">CCFEE 5312</strain>
    </source>
</reference>
<evidence type="ECO:0000256" key="3">
    <source>
        <dbReference type="ARBA" id="ARBA00023098"/>
    </source>
</evidence>
<dbReference type="GO" id="GO:0046486">
    <property type="term" value="P:glycerolipid metabolic process"/>
    <property type="evidence" value="ECO:0007669"/>
    <property type="project" value="UniProtKB-ARBA"/>
</dbReference>
<dbReference type="PANTHER" id="PTHR24185:SF1">
    <property type="entry name" value="CALCIUM-INDEPENDENT PHOSPHOLIPASE A2-GAMMA"/>
    <property type="match status" value="1"/>
</dbReference>
<comment type="caution">
    <text evidence="4">Lacks conserved residue(s) required for the propagation of feature annotation.</text>
</comment>
<evidence type="ECO:0000313" key="6">
    <source>
        <dbReference type="EMBL" id="KAK3045412.1"/>
    </source>
</evidence>
<dbReference type="PANTHER" id="PTHR24185">
    <property type="entry name" value="CALCIUM-INDEPENDENT PHOSPHOLIPASE A2-GAMMA"/>
    <property type="match status" value="1"/>
</dbReference>
<protein>
    <recommendedName>
        <fullName evidence="5">PNPLA domain-containing protein</fullName>
    </recommendedName>
</protein>
<feature type="domain" description="PNPLA" evidence="5">
    <location>
        <begin position="1"/>
        <end position="204"/>
    </location>
</feature>
<dbReference type="Pfam" id="PF01734">
    <property type="entry name" value="Patatin"/>
    <property type="match status" value="1"/>
</dbReference>
<evidence type="ECO:0000259" key="5">
    <source>
        <dbReference type="PROSITE" id="PS51635"/>
    </source>
</evidence>
<dbReference type="PROSITE" id="PS51635">
    <property type="entry name" value="PNPLA"/>
    <property type="match status" value="1"/>
</dbReference>
<dbReference type="SUPFAM" id="SSF52151">
    <property type="entry name" value="FabD/lysophospholipase-like"/>
    <property type="match status" value="1"/>
</dbReference>
<organism evidence="6 7">
    <name type="scientific">Extremus antarcticus</name>
    <dbReference type="NCBI Taxonomy" id="702011"/>
    <lineage>
        <taxon>Eukaryota</taxon>
        <taxon>Fungi</taxon>
        <taxon>Dikarya</taxon>
        <taxon>Ascomycota</taxon>
        <taxon>Pezizomycotina</taxon>
        <taxon>Dothideomycetes</taxon>
        <taxon>Dothideomycetidae</taxon>
        <taxon>Mycosphaerellales</taxon>
        <taxon>Extremaceae</taxon>
        <taxon>Extremus</taxon>
    </lineage>
</organism>
<dbReference type="GO" id="GO:0016042">
    <property type="term" value="P:lipid catabolic process"/>
    <property type="evidence" value="ECO:0007669"/>
    <property type="project" value="UniProtKB-KW"/>
</dbReference>